<dbReference type="FunFam" id="3.10.410.10:FF:000001">
    <property type="entry name" value="Putative formate--tetrahydrofolate ligase"/>
    <property type="match status" value="1"/>
</dbReference>
<feature type="binding site" evidence="8">
    <location>
        <begin position="63"/>
        <end position="70"/>
    </location>
    <ligand>
        <name>ATP</name>
        <dbReference type="ChEBI" id="CHEBI:30616"/>
    </ligand>
</feature>
<dbReference type="SUPFAM" id="SSF52540">
    <property type="entry name" value="P-loop containing nucleoside triphosphate hydrolases"/>
    <property type="match status" value="1"/>
</dbReference>
<dbReference type="AlphaFoldDB" id="A0AAD0F3X9"/>
<sequence length="544" mass="58317">MTDIQIAQAAKKENIVEIAKRLGLTEDDIEQYGKYKAKINLDVLQKINRPNGKLILVTAITPTPAGEGKSTVTIGLTQALNKIGKLSAAAIREPSLGPVFGMKGGAAGGGYAQVVPMEDINLHFTGDMHAIGIAHNLISACIDNHINSGNALGIDITKITWKRVVDMNDRALRNIVIGLGGKANGYPRQDSFQITVGSEIMAILCLSNSITELKEKIKNIVFGTSLEGKLLRVGDLHIEGAVAALLKDAIKPNLVQTLENTPVFIHGGPFANIAHGCNSILATKMALKLTDYVVTEAGFAADLGAEKFIDIKCRLGGLKPDCAVIVATVRALEHHGKGDLKAGLENLDKHIDNIKNKYKLPLVVAINKFVTDTDEQIDMIEKFCNERGVEVSLCEVWAKGGEGGIDLAEKVLKAIDNNKVEFDYFYDINLTIKEKIEKICKEIYGADGVVFAPATKKVFDTIAAEGLESLPVCMSKTQKSISDNPALLGKPSGFKVTINDLRLAVGAGFVIAMAGDIIDMPGLPKKPSAEVIDIDENGVISGLF</sequence>
<dbReference type="FunFam" id="3.30.1510.10:FF:000001">
    <property type="entry name" value="Formate--tetrahydrofolate ligase"/>
    <property type="match status" value="1"/>
</dbReference>
<keyword evidence="3 8" id="KW-0436">Ligase</keyword>
<dbReference type="NCBIfam" id="NF010030">
    <property type="entry name" value="PRK13505.1"/>
    <property type="match status" value="1"/>
</dbReference>
<organism evidence="9 10">
    <name type="scientific">Fusobacterium pseudoperiodonticum</name>
    <dbReference type="NCBI Taxonomy" id="2663009"/>
    <lineage>
        <taxon>Bacteria</taxon>
        <taxon>Fusobacteriati</taxon>
        <taxon>Fusobacteriota</taxon>
        <taxon>Fusobacteriia</taxon>
        <taxon>Fusobacteriales</taxon>
        <taxon>Fusobacteriaceae</taxon>
        <taxon>Fusobacterium</taxon>
    </lineage>
</organism>
<comment type="pathway">
    <text evidence="1 8">One-carbon metabolism; tetrahydrofolate interconversion.</text>
</comment>
<evidence type="ECO:0000256" key="5">
    <source>
        <dbReference type="ARBA" id="ARBA00022840"/>
    </source>
</evidence>
<evidence type="ECO:0000256" key="6">
    <source>
        <dbReference type="ARBA" id="ARBA00049033"/>
    </source>
</evidence>
<evidence type="ECO:0000313" key="10">
    <source>
        <dbReference type="Proteomes" id="UP000231749"/>
    </source>
</evidence>
<dbReference type="GO" id="GO:0004329">
    <property type="term" value="F:formate-tetrahydrofolate ligase activity"/>
    <property type="evidence" value="ECO:0007669"/>
    <property type="project" value="UniProtKB-UniRule"/>
</dbReference>
<gene>
    <name evidence="8" type="primary">fhs</name>
    <name evidence="9" type="ORF">CTM86_06900</name>
</gene>
<dbReference type="GO" id="GO:0035999">
    <property type="term" value="P:tetrahydrofolate interconversion"/>
    <property type="evidence" value="ECO:0007669"/>
    <property type="project" value="UniProtKB-UniRule"/>
</dbReference>
<dbReference type="Gene3D" id="3.40.50.300">
    <property type="entry name" value="P-loop containing nucleotide triphosphate hydrolases"/>
    <property type="match status" value="1"/>
</dbReference>
<accession>A0AAD0F3X9</accession>
<dbReference type="CDD" id="cd00477">
    <property type="entry name" value="FTHFS"/>
    <property type="match status" value="1"/>
</dbReference>
<evidence type="ECO:0000256" key="3">
    <source>
        <dbReference type="ARBA" id="ARBA00022598"/>
    </source>
</evidence>
<dbReference type="RefSeq" id="WP_099990780.1">
    <property type="nucleotide sequence ID" value="NZ_CP024702.1"/>
</dbReference>
<dbReference type="Gene3D" id="3.10.410.10">
    <property type="entry name" value="Formyltetrahydrofolate synthetase, domain 3"/>
    <property type="match status" value="1"/>
</dbReference>
<dbReference type="PROSITE" id="PS00722">
    <property type="entry name" value="FTHFS_2"/>
    <property type="match status" value="1"/>
</dbReference>
<evidence type="ECO:0000256" key="8">
    <source>
        <dbReference type="HAMAP-Rule" id="MF_01543"/>
    </source>
</evidence>
<dbReference type="EMBL" id="CP024702">
    <property type="protein sequence ID" value="ATV66339.1"/>
    <property type="molecule type" value="Genomic_DNA"/>
</dbReference>
<dbReference type="Pfam" id="PF01268">
    <property type="entry name" value="FTHFS"/>
    <property type="match status" value="1"/>
</dbReference>
<keyword evidence="5 8" id="KW-0067">ATP-binding</keyword>
<dbReference type="InterPro" id="IPR027417">
    <property type="entry name" value="P-loop_NTPase"/>
</dbReference>
<evidence type="ECO:0000256" key="7">
    <source>
        <dbReference type="ARBA" id="ARBA00061363"/>
    </source>
</evidence>
<dbReference type="InterPro" id="IPR000559">
    <property type="entry name" value="Formate_THF_ligase"/>
</dbReference>
<dbReference type="Proteomes" id="UP000231749">
    <property type="component" value="Chromosome"/>
</dbReference>
<dbReference type="GO" id="GO:0005524">
    <property type="term" value="F:ATP binding"/>
    <property type="evidence" value="ECO:0007669"/>
    <property type="project" value="UniProtKB-UniRule"/>
</dbReference>
<keyword evidence="4 8" id="KW-0547">Nucleotide-binding</keyword>
<dbReference type="EC" id="6.3.4.3" evidence="8"/>
<dbReference type="InterPro" id="IPR020628">
    <property type="entry name" value="Formate_THF_ligase_CS"/>
</dbReference>
<evidence type="ECO:0000256" key="1">
    <source>
        <dbReference type="ARBA" id="ARBA00004777"/>
    </source>
</evidence>
<dbReference type="PROSITE" id="PS00721">
    <property type="entry name" value="FTHFS_1"/>
    <property type="match status" value="1"/>
</dbReference>
<evidence type="ECO:0000313" key="9">
    <source>
        <dbReference type="EMBL" id="ATV66339.1"/>
    </source>
</evidence>
<dbReference type="Gene3D" id="3.30.1510.10">
    <property type="entry name" value="Domain 2, N(10)-formyltetrahydrofolate synthetase"/>
    <property type="match status" value="1"/>
</dbReference>
<dbReference type="HAMAP" id="MF_01543">
    <property type="entry name" value="FTHFS"/>
    <property type="match status" value="1"/>
</dbReference>
<comment type="similarity">
    <text evidence="7 8">Belongs to the formate--tetrahydrofolate ligase family.</text>
</comment>
<reference evidence="10" key="1">
    <citation type="submission" date="2017-11" db="EMBL/GenBank/DDBJ databases">
        <title>Genome sequencing of Fusobacterium periodonticum KCOM 1282.</title>
        <authorList>
            <person name="Kook J.-K."/>
            <person name="Park S.-N."/>
            <person name="Lim Y.K."/>
        </authorList>
    </citation>
    <scope>NUCLEOTIDE SEQUENCE [LARGE SCALE GENOMIC DNA]</scope>
    <source>
        <strain evidence="10">KCOM 1282</strain>
    </source>
</reference>
<protein>
    <recommendedName>
        <fullName evidence="8">Formate--tetrahydrofolate ligase</fullName>
        <ecNumber evidence="8">6.3.4.3</ecNumber>
    </recommendedName>
    <alternativeName>
        <fullName evidence="8">Formyltetrahydrofolate synthetase</fullName>
        <shortName evidence="8">FHS</shortName>
        <shortName evidence="8">FTHFS</shortName>
    </alternativeName>
</protein>
<keyword evidence="2 8" id="KW-0554">One-carbon metabolism</keyword>
<name>A0AAD0F3X9_9FUSO</name>
<evidence type="ECO:0000256" key="4">
    <source>
        <dbReference type="ARBA" id="ARBA00022741"/>
    </source>
</evidence>
<proteinExistence type="inferred from homology"/>
<comment type="catalytic activity">
    <reaction evidence="6 8">
        <text>(6S)-5,6,7,8-tetrahydrofolate + formate + ATP = (6R)-10-formyltetrahydrofolate + ADP + phosphate</text>
        <dbReference type="Rhea" id="RHEA:20221"/>
        <dbReference type="ChEBI" id="CHEBI:15740"/>
        <dbReference type="ChEBI" id="CHEBI:30616"/>
        <dbReference type="ChEBI" id="CHEBI:43474"/>
        <dbReference type="ChEBI" id="CHEBI:57453"/>
        <dbReference type="ChEBI" id="CHEBI:195366"/>
        <dbReference type="ChEBI" id="CHEBI:456216"/>
        <dbReference type="EC" id="6.3.4.3"/>
    </reaction>
</comment>
<evidence type="ECO:0000256" key="2">
    <source>
        <dbReference type="ARBA" id="ARBA00022563"/>
    </source>
</evidence>